<dbReference type="RefSeq" id="WP_046511093.1">
    <property type="nucleotide sequence ID" value="NZ_LAYZ01000001.1"/>
</dbReference>
<dbReference type="InterPro" id="IPR007221">
    <property type="entry name" value="MreC"/>
</dbReference>
<evidence type="ECO:0000256" key="6">
    <source>
        <dbReference type="SAM" id="Coils"/>
    </source>
</evidence>
<proteinExistence type="inferred from homology"/>
<dbReference type="PANTHER" id="PTHR34138:SF1">
    <property type="entry name" value="CELL SHAPE-DETERMINING PROTEIN MREC"/>
    <property type="match status" value="1"/>
</dbReference>
<evidence type="ECO:0000313" key="8">
    <source>
        <dbReference type="EMBL" id="KKK35390.1"/>
    </source>
</evidence>
<accession>A0A0M2SRX4</accession>
<dbReference type="InterPro" id="IPR042175">
    <property type="entry name" value="Cell/Rod_MreC_2"/>
</dbReference>
<name>A0A0M2SRX4_9STAP</name>
<dbReference type="Gene3D" id="2.40.10.350">
    <property type="entry name" value="Rod shape-determining protein MreC, domain 2"/>
    <property type="match status" value="1"/>
</dbReference>
<dbReference type="OrthoDB" id="9792313at2"/>
<dbReference type="PIRSF" id="PIRSF038471">
    <property type="entry name" value="MreC"/>
    <property type="match status" value="1"/>
</dbReference>
<comment type="function">
    <text evidence="5">Involved in formation and maintenance of cell shape.</text>
</comment>
<reference evidence="8 9" key="1">
    <citation type="submission" date="2015-04" db="EMBL/GenBank/DDBJ databases">
        <title>Taxonomic description and genome sequence of Salinicoccus sediminis sp. nov., a novel hyper halotolerant bacterium isolated from marine sediment.</title>
        <authorList>
            <person name="Mathan Kumar R."/>
            <person name="Kaur G."/>
            <person name="Kumar N."/>
            <person name="Kumar A."/>
            <person name="Singh N.K."/>
            <person name="Kaur N."/>
            <person name="Mayilraj S."/>
        </authorList>
    </citation>
    <scope>NUCLEOTIDE SEQUENCE [LARGE SCALE GENOMIC DNA]</scope>
    <source>
        <strain evidence="8 9">SV-16</strain>
    </source>
</reference>
<dbReference type="PANTHER" id="PTHR34138">
    <property type="entry name" value="CELL SHAPE-DETERMINING PROTEIN MREC"/>
    <property type="match status" value="1"/>
</dbReference>
<dbReference type="GO" id="GO:0008360">
    <property type="term" value="P:regulation of cell shape"/>
    <property type="evidence" value="ECO:0007669"/>
    <property type="project" value="UniProtKB-KW"/>
</dbReference>
<organism evidence="8 9">
    <name type="scientific">Salinicoccus sediminis</name>
    <dbReference type="NCBI Taxonomy" id="1432562"/>
    <lineage>
        <taxon>Bacteria</taxon>
        <taxon>Bacillati</taxon>
        <taxon>Bacillota</taxon>
        <taxon>Bacilli</taxon>
        <taxon>Bacillales</taxon>
        <taxon>Staphylococcaceae</taxon>
        <taxon>Salinicoccus</taxon>
    </lineage>
</organism>
<gene>
    <name evidence="8" type="ORF">WN59_00720</name>
</gene>
<feature type="domain" description="Rod shape-determining protein MreC beta-barrel core" evidence="7">
    <location>
        <begin position="122"/>
        <end position="273"/>
    </location>
</feature>
<evidence type="ECO:0000256" key="1">
    <source>
        <dbReference type="ARBA" id="ARBA00009369"/>
    </source>
</evidence>
<dbReference type="EMBL" id="LAYZ01000001">
    <property type="protein sequence ID" value="KKK35390.1"/>
    <property type="molecule type" value="Genomic_DNA"/>
</dbReference>
<dbReference type="GO" id="GO:0005886">
    <property type="term" value="C:plasma membrane"/>
    <property type="evidence" value="ECO:0007669"/>
    <property type="project" value="TreeGrafter"/>
</dbReference>
<dbReference type="Proteomes" id="UP000034287">
    <property type="component" value="Unassembled WGS sequence"/>
</dbReference>
<evidence type="ECO:0000256" key="4">
    <source>
        <dbReference type="ARBA" id="ARBA00032089"/>
    </source>
</evidence>
<dbReference type="AlphaFoldDB" id="A0A0M2SRX4"/>
<evidence type="ECO:0000259" key="7">
    <source>
        <dbReference type="Pfam" id="PF04085"/>
    </source>
</evidence>
<dbReference type="NCBIfam" id="TIGR00219">
    <property type="entry name" value="mreC"/>
    <property type="match status" value="1"/>
</dbReference>
<keyword evidence="3 5" id="KW-0133">Cell shape</keyword>
<protein>
    <recommendedName>
        <fullName evidence="2 5">Cell shape-determining protein MreC</fullName>
    </recommendedName>
    <alternativeName>
        <fullName evidence="4 5">Cell shape protein MreC</fullName>
    </alternativeName>
</protein>
<evidence type="ECO:0000256" key="5">
    <source>
        <dbReference type="PIRNR" id="PIRNR038471"/>
    </source>
</evidence>
<evidence type="ECO:0000256" key="3">
    <source>
        <dbReference type="ARBA" id="ARBA00022960"/>
    </source>
</evidence>
<evidence type="ECO:0000313" key="9">
    <source>
        <dbReference type="Proteomes" id="UP000034287"/>
    </source>
</evidence>
<dbReference type="PATRIC" id="fig|1432562.3.peg.147"/>
<keyword evidence="9" id="KW-1185">Reference proteome</keyword>
<dbReference type="Gene3D" id="1.20.5.490">
    <property type="entry name" value="Single helix bin"/>
    <property type="match status" value="1"/>
</dbReference>
<dbReference type="STRING" id="1432562.WN59_00720"/>
<dbReference type="Pfam" id="PF04085">
    <property type="entry name" value="MreC"/>
    <property type="match status" value="1"/>
</dbReference>
<dbReference type="InterPro" id="IPR042177">
    <property type="entry name" value="Cell/Rod_1"/>
</dbReference>
<evidence type="ECO:0000256" key="2">
    <source>
        <dbReference type="ARBA" id="ARBA00013855"/>
    </source>
</evidence>
<dbReference type="InterPro" id="IPR055342">
    <property type="entry name" value="MreC_beta-barrel_core"/>
</dbReference>
<feature type="coiled-coil region" evidence="6">
    <location>
        <begin position="79"/>
        <end position="113"/>
    </location>
</feature>
<dbReference type="Gene3D" id="2.40.10.340">
    <property type="entry name" value="Rod shape-determining protein MreC, domain 1"/>
    <property type="match status" value="1"/>
</dbReference>
<comment type="similarity">
    <text evidence="1 5">Belongs to the MreC family.</text>
</comment>
<keyword evidence="6" id="KW-0175">Coiled coil</keyword>
<comment type="caution">
    <text evidence="8">The sequence shown here is derived from an EMBL/GenBank/DDBJ whole genome shotgun (WGS) entry which is preliminary data.</text>
</comment>
<sequence>MNKLFNRNKMLMILFGIIVLILLIGFSMADRDSTTKAEQFTADATAGTQTVIGAPLNFVGNIFSTISKSFGALEENEKLQAKLDMLPQMEADIERLEAENEELREALDVSSKREYDTTAARVISRSPDQWLDSFTIDKGESDGLTEGMAVMTTEGLIGTVRRANGGSSYIEMLTTSVSQNNLSVEIMHDDEPVYGNISRYDNERNLLVVENIKNRSGLEEGDEVFTSGLVGDFPEGLIIGTVVEVENDEYGLSQNAYVQLKSNVDDIDTVFVLNRSPESMED</sequence>